<name>A0A9N8Z4T9_9GLOM</name>
<feature type="compositionally biased region" description="Polar residues" evidence="1">
    <location>
        <begin position="51"/>
        <end position="67"/>
    </location>
</feature>
<proteinExistence type="predicted"/>
<feature type="region of interest" description="Disordered" evidence="1">
    <location>
        <begin position="51"/>
        <end position="76"/>
    </location>
</feature>
<keyword evidence="2" id="KW-0812">Transmembrane</keyword>
<sequence>MSENGFIINSSESVSNPTETPIIIVIQDPSATATITLPTLPYDNNNATPIETSTQTTATPTIENSPFITSTTSYSPSTIPTIPSQVEQLNYPSSPFSDNNNDIATEQNDVNLASVLVPIFTITFIVIIIGLILYRKRLRDKSRQYLSDTSNSDRTLCNETTVIDGPDYCGDGPFETIYNLSRPRRPPAALLGHRRTSTVLQFEAMHPHVVVVDMENNASNHDSIIIGTDGRDGDCRMIKVLQFDDASESEGKNHRRGCFRFGKK</sequence>
<dbReference type="EMBL" id="CAJVPL010000269">
    <property type="protein sequence ID" value="CAG8476471.1"/>
    <property type="molecule type" value="Genomic_DNA"/>
</dbReference>
<protein>
    <submittedName>
        <fullName evidence="3">9016_t:CDS:1</fullName>
    </submittedName>
</protein>
<evidence type="ECO:0000313" key="4">
    <source>
        <dbReference type="Proteomes" id="UP000789831"/>
    </source>
</evidence>
<keyword evidence="2" id="KW-0472">Membrane</keyword>
<organism evidence="3 4">
    <name type="scientific">Ambispora gerdemannii</name>
    <dbReference type="NCBI Taxonomy" id="144530"/>
    <lineage>
        <taxon>Eukaryota</taxon>
        <taxon>Fungi</taxon>
        <taxon>Fungi incertae sedis</taxon>
        <taxon>Mucoromycota</taxon>
        <taxon>Glomeromycotina</taxon>
        <taxon>Glomeromycetes</taxon>
        <taxon>Archaeosporales</taxon>
        <taxon>Ambisporaceae</taxon>
        <taxon>Ambispora</taxon>
    </lineage>
</organism>
<feature type="transmembrane region" description="Helical" evidence="2">
    <location>
        <begin position="112"/>
        <end position="134"/>
    </location>
</feature>
<keyword evidence="4" id="KW-1185">Reference proteome</keyword>
<dbReference type="Proteomes" id="UP000789831">
    <property type="component" value="Unassembled WGS sequence"/>
</dbReference>
<evidence type="ECO:0000256" key="2">
    <source>
        <dbReference type="SAM" id="Phobius"/>
    </source>
</evidence>
<dbReference type="AlphaFoldDB" id="A0A9N8Z4T9"/>
<keyword evidence="2" id="KW-1133">Transmembrane helix</keyword>
<gene>
    <name evidence="3" type="ORF">AGERDE_LOCUS3005</name>
</gene>
<dbReference type="OrthoDB" id="2445110at2759"/>
<evidence type="ECO:0000256" key="1">
    <source>
        <dbReference type="SAM" id="MobiDB-lite"/>
    </source>
</evidence>
<accession>A0A9N8Z4T9</accession>
<evidence type="ECO:0000313" key="3">
    <source>
        <dbReference type="EMBL" id="CAG8476471.1"/>
    </source>
</evidence>
<reference evidence="3" key="1">
    <citation type="submission" date="2021-06" db="EMBL/GenBank/DDBJ databases">
        <authorList>
            <person name="Kallberg Y."/>
            <person name="Tangrot J."/>
            <person name="Rosling A."/>
        </authorList>
    </citation>
    <scope>NUCLEOTIDE SEQUENCE</scope>
    <source>
        <strain evidence="3">MT106</strain>
    </source>
</reference>
<comment type="caution">
    <text evidence="3">The sequence shown here is derived from an EMBL/GenBank/DDBJ whole genome shotgun (WGS) entry which is preliminary data.</text>
</comment>